<dbReference type="EMBL" id="JACEIP010000016">
    <property type="protein sequence ID" value="MBA4543473.1"/>
    <property type="molecule type" value="Genomic_DNA"/>
</dbReference>
<dbReference type="FunFam" id="3.40.630.20:FF:000001">
    <property type="entry name" value="Pyrrolidone-carboxylate peptidase"/>
    <property type="match status" value="1"/>
</dbReference>
<dbReference type="PROSITE" id="PS01333">
    <property type="entry name" value="PYRASE_GLU"/>
    <property type="match status" value="1"/>
</dbReference>
<dbReference type="InterPro" id="IPR036440">
    <property type="entry name" value="Peptidase_C15-like_sf"/>
</dbReference>
<proteinExistence type="inferred from homology"/>
<evidence type="ECO:0000313" key="12">
    <source>
        <dbReference type="EMBL" id="MBA4543473.1"/>
    </source>
</evidence>
<comment type="subcellular location">
    <subcellularLocation>
        <location evidence="3 9">Cytoplasm</location>
    </subcellularLocation>
</comment>
<evidence type="ECO:0000256" key="6">
    <source>
        <dbReference type="ARBA" id="ARBA00022670"/>
    </source>
</evidence>
<dbReference type="GO" id="GO:0006508">
    <property type="term" value="P:proteolysis"/>
    <property type="evidence" value="ECO:0007669"/>
    <property type="project" value="UniProtKB-KW"/>
</dbReference>
<keyword evidence="8 9" id="KW-0788">Thiol protease</keyword>
<dbReference type="OrthoDB" id="9779738at2"/>
<keyword evidence="5 9" id="KW-0963">Cytoplasm</keyword>
<evidence type="ECO:0000313" key="13">
    <source>
        <dbReference type="Proteomes" id="UP000530514"/>
    </source>
</evidence>
<feature type="active site" evidence="9 10">
    <location>
        <position position="80"/>
    </location>
</feature>
<feature type="active site" evidence="9 11">
    <location>
        <position position="143"/>
    </location>
</feature>
<dbReference type="NCBIfam" id="TIGR00504">
    <property type="entry name" value="pyro_pdase"/>
    <property type="match status" value="1"/>
</dbReference>
<dbReference type="GO" id="GO:0016920">
    <property type="term" value="F:pyroglutamyl-peptidase activity"/>
    <property type="evidence" value="ECO:0007669"/>
    <property type="project" value="UniProtKB-UniRule"/>
</dbReference>
<dbReference type="InterPro" id="IPR029762">
    <property type="entry name" value="PGP-I_bact-type"/>
</dbReference>
<dbReference type="InterPro" id="IPR016125">
    <property type="entry name" value="Peptidase_C15-like"/>
</dbReference>
<dbReference type="HAMAP" id="MF_00417">
    <property type="entry name" value="Pyrrolid_peptidase"/>
    <property type="match status" value="1"/>
</dbReference>
<comment type="similarity">
    <text evidence="4 9">Belongs to the peptidase C15 family.</text>
</comment>
<dbReference type="PRINTS" id="PR00706">
    <property type="entry name" value="PYROGLUPTASE"/>
</dbReference>
<keyword evidence="13" id="KW-1185">Reference proteome</keyword>
<comment type="subunit">
    <text evidence="9">Homotetramer.</text>
</comment>
<dbReference type="Gene3D" id="3.40.630.20">
    <property type="entry name" value="Peptidase C15, pyroglutamyl peptidase I-like"/>
    <property type="match status" value="1"/>
</dbReference>
<evidence type="ECO:0000256" key="2">
    <source>
        <dbReference type="ARBA" id="ARBA00002280"/>
    </source>
</evidence>
<dbReference type="PROSITE" id="PS01334">
    <property type="entry name" value="PYRASE_CYS"/>
    <property type="match status" value="1"/>
</dbReference>
<evidence type="ECO:0000256" key="7">
    <source>
        <dbReference type="ARBA" id="ARBA00022801"/>
    </source>
</evidence>
<dbReference type="AlphaFoldDB" id="A0A7W1XBF0"/>
<evidence type="ECO:0000256" key="3">
    <source>
        <dbReference type="ARBA" id="ARBA00004496"/>
    </source>
</evidence>
<dbReference type="SUPFAM" id="SSF53182">
    <property type="entry name" value="Pyrrolidone carboxyl peptidase (pyroglutamate aminopeptidase)"/>
    <property type="match status" value="1"/>
</dbReference>
<evidence type="ECO:0000256" key="8">
    <source>
        <dbReference type="ARBA" id="ARBA00022807"/>
    </source>
</evidence>
<sequence>METVLLTGFSPFGGETVNPSYEAAKRLQGKWVHGYQVVAEELPTAFGRSLERLWQLIDYHQPRIVICAGQAGGRDSVSIERVALNIIDARIPDNEGQQPIDTPVVEGGPAAYWSSLPVKAIVKRIREEGIPAHVSHTAGTFVCNHVFYGLMHRLQQEKGVRGGFIHIPFSPEQAVHHPGQPSMHLDLIVRALEVAIETTIRTEEDIREAGGTIS</sequence>
<name>A0A7W1XBF0_9BACL</name>
<comment type="function">
    <text evidence="2 9">Removes 5-oxoproline from various penultimate amino acid residues except L-proline.</text>
</comment>
<comment type="caution">
    <text evidence="12">The sequence shown here is derived from an EMBL/GenBank/DDBJ whole genome shotgun (WGS) entry which is preliminary data.</text>
</comment>
<organism evidence="12 13">
    <name type="scientific">Thermoactinomyces daqus</name>
    <dbReference type="NCBI Taxonomy" id="1329516"/>
    <lineage>
        <taxon>Bacteria</taxon>
        <taxon>Bacillati</taxon>
        <taxon>Bacillota</taxon>
        <taxon>Bacilli</taxon>
        <taxon>Bacillales</taxon>
        <taxon>Thermoactinomycetaceae</taxon>
        <taxon>Thermoactinomyces</taxon>
    </lineage>
</organism>
<reference evidence="12 13" key="1">
    <citation type="submission" date="2020-07" db="EMBL/GenBank/DDBJ databases">
        <authorList>
            <person name="Feng H."/>
        </authorList>
    </citation>
    <scope>NUCLEOTIDE SEQUENCE [LARGE SCALE GENOMIC DNA]</scope>
    <source>
        <strain evidence="13">s-11</strain>
    </source>
</reference>
<dbReference type="InterPro" id="IPR033694">
    <property type="entry name" value="PGPEP1_Cys_AS"/>
</dbReference>
<evidence type="ECO:0000256" key="9">
    <source>
        <dbReference type="HAMAP-Rule" id="MF_00417"/>
    </source>
</evidence>
<dbReference type="CDD" id="cd00501">
    <property type="entry name" value="Peptidase_C15"/>
    <property type="match status" value="1"/>
</dbReference>
<dbReference type="RefSeq" id="WP_033100941.1">
    <property type="nucleotide sequence ID" value="NZ_JACEIP010000016.1"/>
</dbReference>
<keyword evidence="6 9" id="KW-0645">Protease</keyword>
<feature type="active site" evidence="9">
    <location>
        <position position="166"/>
    </location>
</feature>
<dbReference type="PIRSF" id="PIRSF015592">
    <property type="entry name" value="Prld-crbxl_pptds"/>
    <property type="match status" value="1"/>
</dbReference>
<evidence type="ECO:0000256" key="4">
    <source>
        <dbReference type="ARBA" id="ARBA00006641"/>
    </source>
</evidence>
<dbReference type="Pfam" id="PF01470">
    <property type="entry name" value="Peptidase_C15"/>
    <property type="match status" value="1"/>
</dbReference>
<dbReference type="GO" id="GO:0005829">
    <property type="term" value="C:cytosol"/>
    <property type="evidence" value="ECO:0007669"/>
    <property type="project" value="InterPro"/>
</dbReference>
<dbReference type="InterPro" id="IPR033693">
    <property type="entry name" value="PGPEP1_Glu_AS"/>
</dbReference>
<evidence type="ECO:0000256" key="5">
    <source>
        <dbReference type="ARBA" id="ARBA00022490"/>
    </source>
</evidence>
<keyword evidence="7 9" id="KW-0378">Hydrolase</keyword>
<dbReference type="PANTHER" id="PTHR23402">
    <property type="entry name" value="PROTEASE FAMILY C15 PYROGLUTAMYL-PEPTIDASE I-RELATED"/>
    <property type="match status" value="1"/>
</dbReference>
<dbReference type="PANTHER" id="PTHR23402:SF1">
    <property type="entry name" value="PYROGLUTAMYL-PEPTIDASE I"/>
    <property type="match status" value="1"/>
</dbReference>
<gene>
    <name evidence="9 12" type="primary">pcp</name>
    <name evidence="12" type="ORF">H1164_11260</name>
</gene>
<evidence type="ECO:0000256" key="11">
    <source>
        <dbReference type="PROSITE-ProRule" id="PRU10077"/>
    </source>
</evidence>
<dbReference type="Proteomes" id="UP000530514">
    <property type="component" value="Unassembled WGS sequence"/>
</dbReference>
<comment type="catalytic activity">
    <reaction evidence="1 9 10">
        <text>Release of an N-terminal pyroglutamyl group from a polypeptide, the second amino acid generally not being Pro.</text>
        <dbReference type="EC" id="3.4.19.3"/>
    </reaction>
</comment>
<dbReference type="NCBIfam" id="NF009676">
    <property type="entry name" value="PRK13197.1"/>
    <property type="match status" value="1"/>
</dbReference>
<evidence type="ECO:0000256" key="10">
    <source>
        <dbReference type="PROSITE-ProRule" id="PRU10076"/>
    </source>
</evidence>
<protein>
    <recommendedName>
        <fullName evidence="9">Pyrrolidone-carboxylate peptidase</fullName>
        <ecNumber evidence="9">3.4.19.3</ecNumber>
    </recommendedName>
    <alternativeName>
        <fullName evidence="9">5-oxoprolyl-peptidase</fullName>
    </alternativeName>
    <alternativeName>
        <fullName evidence="9">Pyroglutamyl-peptidase I</fullName>
        <shortName evidence="9">PGP-I</shortName>
        <shortName evidence="9">Pyrase</shortName>
    </alternativeName>
</protein>
<accession>A0A7W1XBF0</accession>
<evidence type="ECO:0000256" key="1">
    <source>
        <dbReference type="ARBA" id="ARBA00001770"/>
    </source>
</evidence>
<dbReference type="InterPro" id="IPR000816">
    <property type="entry name" value="Peptidase_C15"/>
</dbReference>
<dbReference type="EC" id="3.4.19.3" evidence="9"/>